<proteinExistence type="predicted"/>
<organism evidence="8 9">
    <name type="scientific">Tetradesmus obliquus</name>
    <name type="common">Green alga</name>
    <name type="synonym">Acutodesmus obliquus</name>
    <dbReference type="NCBI Taxonomy" id="3088"/>
    <lineage>
        <taxon>Eukaryota</taxon>
        <taxon>Viridiplantae</taxon>
        <taxon>Chlorophyta</taxon>
        <taxon>core chlorophytes</taxon>
        <taxon>Chlorophyceae</taxon>
        <taxon>CS clade</taxon>
        <taxon>Sphaeropleales</taxon>
        <taxon>Scenedesmaceae</taxon>
        <taxon>Tetradesmus</taxon>
    </lineage>
</organism>
<dbReference type="EMBL" id="CP126218">
    <property type="protein sequence ID" value="WIA20178.1"/>
    <property type="molecule type" value="Genomic_DNA"/>
</dbReference>
<evidence type="ECO:0000313" key="9">
    <source>
        <dbReference type="Proteomes" id="UP001244341"/>
    </source>
</evidence>
<evidence type="ECO:0000256" key="4">
    <source>
        <dbReference type="ARBA" id="ARBA00022525"/>
    </source>
</evidence>
<keyword evidence="5" id="KW-0732">Signal</keyword>
<dbReference type="Pfam" id="PF02415">
    <property type="entry name" value="Chlam_PMP"/>
    <property type="match status" value="2"/>
</dbReference>
<keyword evidence="6" id="KW-0472">Membrane</keyword>
<dbReference type="InterPro" id="IPR003368">
    <property type="entry name" value="POMP_repeat"/>
</dbReference>
<reference evidence="8 9" key="1">
    <citation type="submission" date="2023-05" db="EMBL/GenBank/DDBJ databases">
        <title>A 100% complete, gapless, phased diploid assembly of the Scenedesmus obliquus UTEX 3031 genome.</title>
        <authorList>
            <person name="Biondi T.C."/>
            <person name="Hanschen E.R."/>
            <person name="Kwon T."/>
            <person name="Eng W."/>
            <person name="Kruse C.P.S."/>
            <person name="Koehler S.I."/>
            <person name="Kunde Y."/>
            <person name="Gleasner C.D."/>
            <person name="You Mak K.T."/>
            <person name="Polle J."/>
            <person name="Hovde B.T."/>
            <person name="Starkenburg S.R."/>
        </authorList>
    </citation>
    <scope>NUCLEOTIDE SEQUENCE [LARGE SCALE GENOMIC DNA]</scope>
    <source>
        <strain evidence="8 9">DOE0152z</strain>
    </source>
</reference>
<evidence type="ECO:0000256" key="2">
    <source>
        <dbReference type="ARBA" id="ARBA00004442"/>
    </source>
</evidence>
<gene>
    <name evidence="8" type="ORF">OEZ85_006026</name>
</gene>
<dbReference type="Proteomes" id="UP001244341">
    <property type="component" value="Chromosome 11b"/>
</dbReference>
<keyword evidence="7" id="KW-0998">Cell outer membrane</keyword>
<comment type="subcellular location">
    <subcellularLocation>
        <location evidence="1">Cell envelope</location>
    </subcellularLocation>
    <subcellularLocation>
        <location evidence="2">Cell outer membrane</location>
    </subcellularLocation>
    <subcellularLocation>
        <location evidence="3">Secreted</location>
    </subcellularLocation>
</comment>
<evidence type="ECO:0000313" key="8">
    <source>
        <dbReference type="EMBL" id="WIA20178.1"/>
    </source>
</evidence>
<keyword evidence="9" id="KW-1185">Reference proteome</keyword>
<sequence length="257" mass="25764">MTDVCYPAPVYGAGFYASNGARLLFGGRSSFKGNKGAGGCAIALKNASATFMKPTQIVDNEVIKYLDGSGAALNAETSSIVFNGPVTVARNNNTRGAGGACYLKHSNVTFNAAASVQNNSASGWNGYEDGGNSGGGAICAVESRIVHNNLALYQGNTAVYCSGGALQLQDGSSLVASKPVTFTGNAAMGPSAGSIQAPSYLGGAIYMTRSNVTLTGGASFISNKASPEFKGYGGAICAVGNSTISISEADVMTVGAA</sequence>
<protein>
    <recommendedName>
        <fullName evidence="10">Right handed beta helix domain-containing protein</fullName>
    </recommendedName>
</protein>
<name>A0ABY8UKN6_TETOB</name>
<accession>A0ABY8UKN6</accession>
<evidence type="ECO:0000256" key="1">
    <source>
        <dbReference type="ARBA" id="ARBA00004196"/>
    </source>
</evidence>
<evidence type="ECO:0000256" key="5">
    <source>
        <dbReference type="ARBA" id="ARBA00022729"/>
    </source>
</evidence>
<keyword evidence="4" id="KW-0964">Secreted</keyword>
<evidence type="ECO:0008006" key="10">
    <source>
        <dbReference type="Google" id="ProtNLM"/>
    </source>
</evidence>
<evidence type="ECO:0000256" key="3">
    <source>
        <dbReference type="ARBA" id="ARBA00004613"/>
    </source>
</evidence>
<evidence type="ECO:0000256" key="7">
    <source>
        <dbReference type="ARBA" id="ARBA00023237"/>
    </source>
</evidence>
<evidence type="ECO:0000256" key="6">
    <source>
        <dbReference type="ARBA" id="ARBA00023136"/>
    </source>
</evidence>